<sequence>MATRGSATATATALTPIPLNLVPNTLSSTPHSHKKRKTSHSDNDVFAISSASAPSKSSAWDGISSPQTISIRAHSATLSDTPFLLSPITVLSRDNIPFAWIDFQLHHQQQQQQLPGWLFEGDIPVLENGLDVVLAVRVVGETGVWVVERVKRGVYALLRLRGVGEGEIVVAAKGAVGGGCVSERPRGRRAAGEWWEVAQIEDPGDGRVALGKRGRGVDVEVVFGGIEEKVEVQEMVRSSSLEGPVLLGVGEQSAPADGGVDDGRADGLQSPQELLEGLREQYLQALYVSKTSVAYFAKGPLARCRAAFQSGNESAKPVQLVEFYREAVLTAKRMDHKYRETLPSTIQDLLLSVSDDEAAQPKRKRKNSKKKLGKNGLYPEEGELIRKWWRDRALNDLGLPSEMSREAESKKHVADLRLRETQLQILLILETMALEAIIVEEEKKQHEGNEEGADKPTKSAKGKKPQDLNVMLELHLDRLCIWHAVSFEETVVPDSAKNYGSNHLSGKKVESDAVRDFCTEVIVPFYASRLPDKCKLITRKLGVSTAISPFTKQPQAKKTPREPGTPVERQHAQKQSRRRAFQRVLTDQASSQTRHPPSLSRSNTTPAATETKRDSLDPLLPNLTANVRGGIQKAKRVENREVDLNAVARQHESKLKKMQLLVEQKKELDAAIHALRKPNRELVAKDIAEDADKRHTTGGSSRKPKNPVRNPLGQGVQVAATPKGSRKKEAIAMPLPKSVSQPSIFKGSTSSPFTSEPQIVPGSNIRPSSISGLFRSADLGAIHETPTRRPSQSLSGDMGASPSISRPLFRVPNKPAAAAAAASTSGPIPRAMEMGPSTPIAARHVDAYLPRVKSIGQSRPSMIMDTPPKLGMAPIPIPASVPVITENTVPESIGPGGVAETPVKASTTTPAQVFATPVKSSAARLAVPSATSAAVPVTPEKSIYAQLGWDDDDDFA</sequence>
<dbReference type="GO" id="GO:0031261">
    <property type="term" value="C:DNA replication preinitiation complex"/>
    <property type="evidence" value="ECO:0007669"/>
    <property type="project" value="TreeGrafter"/>
</dbReference>
<dbReference type="EMBL" id="KZ826315">
    <property type="protein sequence ID" value="PYI12571.1"/>
    <property type="molecule type" value="Genomic_DNA"/>
</dbReference>
<evidence type="ECO:0000313" key="3">
    <source>
        <dbReference type="EMBL" id="PYI12571.1"/>
    </source>
</evidence>
<dbReference type="PANTHER" id="PTHR28067:SF1">
    <property type="entry name" value="DNA REPLICATION REGULATOR SLD3"/>
    <property type="match status" value="1"/>
</dbReference>
<dbReference type="FunFam" id="1.20.58.2130:FF:000001">
    <property type="entry name" value="Uncharacterized protein"/>
    <property type="match status" value="1"/>
</dbReference>
<dbReference type="VEuPathDB" id="FungiDB:BO78DRAFT_331308"/>
<feature type="region of interest" description="Disordered" evidence="1">
    <location>
        <begin position="443"/>
        <end position="464"/>
    </location>
</feature>
<accession>A0A319ESY8</accession>
<feature type="compositionally biased region" description="Basic residues" evidence="1">
    <location>
        <begin position="572"/>
        <end position="581"/>
    </location>
</feature>
<gene>
    <name evidence="3" type="ORF">BO78DRAFT_331308</name>
</gene>
<dbReference type="InterPro" id="IPR013948">
    <property type="entry name" value="DNA_replication_reg_Sld3_C"/>
</dbReference>
<keyword evidence="4" id="KW-1185">Reference proteome</keyword>
<protein>
    <recommendedName>
        <fullName evidence="2">DNA replication regulator Sld3 C-terminal domain-containing protein</fullName>
    </recommendedName>
</protein>
<dbReference type="AlphaFoldDB" id="A0A319ESY8"/>
<dbReference type="InterPro" id="IPR042511">
    <property type="entry name" value="Sld3"/>
</dbReference>
<dbReference type="PANTHER" id="PTHR28067">
    <property type="entry name" value="DNA REPLICATION REGULATOR SLD3"/>
    <property type="match status" value="1"/>
</dbReference>
<dbReference type="Gene3D" id="1.20.58.2130">
    <property type="match status" value="1"/>
</dbReference>
<reference evidence="3 4" key="1">
    <citation type="submission" date="2018-02" db="EMBL/GenBank/DDBJ databases">
        <title>The genomes of Aspergillus section Nigri reveals drivers in fungal speciation.</title>
        <authorList>
            <consortium name="DOE Joint Genome Institute"/>
            <person name="Vesth T.C."/>
            <person name="Nybo J."/>
            <person name="Theobald S."/>
            <person name="Brandl J."/>
            <person name="Frisvad J.C."/>
            <person name="Nielsen K.F."/>
            <person name="Lyhne E.K."/>
            <person name="Kogle M.E."/>
            <person name="Kuo A."/>
            <person name="Riley R."/>
            <person name="Clum A."/>
            <person name="Nolan M."/>
            <person name="Lipzen A."/>
            <person name="Salamov A."/>
            <person name="Henrissat B."/>
            <person name="Wiebenga A."/>
            <person name="De vries R.P."/>
            <person name="Grigoriev I.V."/>
            <person name="Mortensen U.H."/>
            <person name="Andersen M.R."/>
            <person name="Baker S.E."/>
        </authorList>
    </citation>
    <scope>NUCLEOTIDE SEQUENCE [LARGE SCALE GENOMIC DNA]</scope>
    <source>
        <strain evidence="3 4">CBS 121057</strain>
    </source>
</reference>
<evidence type="ECO:0000256" key="1">
    <source>
        <dbReference type="SAM" id="MobiDB-lite"/>
    </source>
</evidence>
<feature type="region of interest" description="Disordered" evidence="1">
    <location>
        <begin position="689"/>
        <end position="767"/>
    </location>
</feature>
<feature type="compositionally biased region" description="Polar residues" evidence="1">
    <location>
        <begin position="585"/>
        <end position="608"/>
    </location>
</feature>
<dbReference type="STRING" id="1448318.A0A319ESY8"/>
<dbReference type="GO" id="GO:0006270">
    <property type="term" value="P:DNA replication initiation"/>
    <property type="evidence" value="ECO:0007669"/>
    <property type="project" value="InterPro"/>
</dbReference>
<evidence type="ECO:0000259" key="2">
    <source>
        <dbReference type="Pfam" id="PF08639"/>
    </source>
</evidence>
<dbReference type="OrthoDB" id="15567at2759"/>
<proteinExistence type="predicted"/>
<feature type="region of interest" description="Disordered" evidence="1">
    <location>
        <begin position="548"/>
        <end position="623"/>
    </location>
</feature>
<feature type="compositionally biased region" description="Polar residues" evidence="1">
    <location>
        <begin position="738"/>
        <end position="757"/>
    </location>
</feature>
<name>A0A319ESY8_ASPSB</name>
<organism evidence="3 4">
    <name type="scientific">Aspergillus sclerotiicarbonarius (strain CBS 121057 / IBT 28362)</name>
    <dbReference type="NCBI Taxonomy" id="1448318"/>
    <lineage>
        <taxon>Eukaryota</taxon>
        <taxon>Fungi</taxon>
        <taxon>Dikarya</taxon>
        <taxon>Ascomycota</taxon>
        <taxon>Pezizomycotina</taxon>
        <taxon>Eurotiomycetes</taxon>
        <taxon>Eurotiomycetidae</taxon>
        <taxon>Eurotiales</taxon>
        <taxon>Aspergillaceae</taxon>
        <taxon>Aspergillus</taxon>
        <taxon>Aspergillus subgen. Circumdati</taxon>
    </lineage>
</organism>
<dbReference type="Proteomes" id="UP000248423">
    <property type="component" value="Unassembled WGS sequence"/>
</dbReference>
<feature type="compositionally biased region" description="Basic and acidic residues" evidence="1">
    <location>
        <begin position="443"/>
        <end position="457"/>
    </location>
</feature>
<feature type="domain" description="DNA replication regulator Sld3 C-terminal" evidence="2">
    <location>
        <begin position="273"/>
        <end position="788"/>
    </location>
</feature>
<feature type="region of interest" description="Disordered" evidence="1">
    <location>
        <begin position="22"/>
        <end position="44"/>
    </location>
</feature>
<evidence type="ECO:0000313" key="4">
    <source>
        <dbReference type="Proteomes" id="UP000248423"/>
    </source>
</evidence>
<dbReference type="Pfam" id="PF08639">
    <property type="entry name" value="Sld3_STD"/>
    <property type="match status" value="1"/>
</dbReference>